<reference evidence="3" key="1">
    <citation type="submission" date="2013-06" db="EMBL/GenBank/DDBJ databases">
        <authorList>
            <person name="Zhao Q."/>
        </authorList>
    </citation>
    <scope>NUCLEOTIDE SEQUENCE</scope>
    <source>
        <strain evidence="3">cv. W1943</strain>
    </source>
</reference>
<dbReference type="Gramene" id="ORUFI10G02670.1">
    <property type="protein sequence ID" value="ORUFI10G02670.1"/>
    <property type="gene ID" value="ORUFI10G02670"/>
</dbReference>
<dbReference type="Proteomes" id="UP000008022">
    <property type="component" value="Unassembled WGS sequence"/>
</dbReference>
<protein>
    <submittedName>
        <fullName evidence="2">Uncharacterized protein</fullName>
    </submittedName>
</protein>
<evidence type="ECO:0000256" key="1">
    <source>
        <dbReference type="SAM" id="MobiDB-lite"/>
    </source>
</evidence>
<feature type="compositionally biased region" description="Basic residues" evidence="1">
    <location>
        <begin position="175"/>
        <end position="190"/>
    </location>
</feature>
<accession>A0A0E0QWD4</accession>
<dbReference type="AlphaFoldDB" id="A0A0E0QWD4"/>
<reference evidence="2" key="2">
    <citation type="submission" date="2015-06" db="UniProtKB">
        <authorList>
            <consortium name="EnsemblPlants"/>
        </authorList>
    </citation>
    <scope>IDENTIFICATION</scope>
</reference>
<dbReference type="EnsemblPlants" id="ORUFI10G02670.1">
    <property type="protein sequence ID" value="ORUFI10G02670.1"/>
    <property type="gene ID" value="ORUFI10G02670"/>
</dbReference>
<evidence type="ECO:0000313" key="2">
    <source>
        <dbReference type="EnsemblPlants" id="ORUFI10G02670.1"/>
    </source>
</evidence>
<keyword evidence="3" id="KW-1185">Reference proteome</keyword>
<evidence type="ECO:0000313" key="3">
    <source>
        <dbReference type="Proteomes" id="UP000008022"/>
    </source>
</evidence>
<proteinExistence type="predicted"/>
<sequence length="220" mass="22439">MVVVGVGVPRARSSRRDPFLLIGVVVPLVPAGSRHGAVAGVLLLLRRRIDGNPPAVIGAPSYAPGRLTSASAAALVDGVVGVVADRPSAKAVKVVLHVLCQLCLWSRNRVKAVDASAMSALVSLLLNKGAAATGAPASSSWWRRPHLRLRGGKPIAGGAPDGARSGGVRGDAAVRRRHQERRARSARRGKALGDAGGAAGDAGRRCGGEAALPGAENHEL</sequence>
<dbReference type="STRING" id="4529.A0A0E0QWD4"/>
<feature type="region of interest" description="Disordered" evidence="1">
    <location>
        <begin position="152"/>
        <end position="220"/>
    </location>
</feature>
<dbReference type="HOGENOM" id="CLU_1257868_0_0_1"/>
<organism evidence="2 3">
    <name type="scientific">Oryza rufipogon</name>
    <name type="common">Brownbeard rice</name>
    <name type="synonym">Asian wild rice</name>
    <dbReference type="NCBI Taxonomy" id="4529"/>
    <lineage>
        <taxon>Eukaryota</taxon>
        <taxon>Viridiplantae</taxon>
        <taxon>Streptophyta</taxon>
        <taxon>Embryophyta</taxon>
        <taxon>Tracheophyta</taxon>
        <taxon>Spermatophyta</taxon>
        <taxon>Magnoliopsida</taxon>
        <taxon>Liliopsida</taxon>
        <taxon>Poales</taxon>
        <taxon>Poaceae</taxon>
        <taxon>BOP clade</taxon>
        <taxon>Oryzoideae</taxon>
        <taxon>Oryzeae</taxon>
        <taxon>Oryzinae</taxon>
        <taxon>Oryza</taxon>
    </lineage>
</organism>
<name>A0A0E0QWD4_ORYRU</name>